<comment type="subunit">
    <text evidence="6">Component of the Arp2/3 complex.</text>
</comment>
<dbReference type="PROSITE" id="PS51257">
    <property type="entry name" value="PROKAR_LIPOPROTEIN"/>
    <property type="match status" value="1"/>
</dbReference>
<comment type="similarity">
    <text evidence="2 6">Belongs to the ARPC3 family.</text>
</comment>
<comment type="subcellular location">
    <subcellularLocation>
        <location evidence="1 6">Cytoplasm</location>
        <location evidence="1 6">Cytoskeleton</location>
    </subcellularLocation>
</comment>
<name>A0A813A921_9DINO</name>
<dbReference type="GO" id="GO:0003779">
    <property type="term" value="F:actin binding"/>
    <property type="evidence" value="ECO:0007669"/>
    <property type="project" value="UniProtKB-KW"/>
</dbReference>
<keyword evidence="5 6" id="KW-0206">Cytoskeleton</keyword>
<reference evidence="7" key="1">
    <citation type="submission" date="2021-02" db="EMBL/GenBank/DDBJ databases">
        <authorList>
            <person name="Dougan E. K."/>
            <person name="Rhodes N."/>
            <person name="Thang M."/>
            <person name="Chan C."/>
        </authorList>
    </citation>
    <scope>NUCLEOTIDE SEQUENCE</scope>
</reference>
<proteinExistence type="inferred from homology"/>
<evidence type="ECO:0000313" key="7">
    <source>
        <dbReference type="EMBL" id="CAE7855455.1"/>
    </source>
</evidence>
<evidence type="ECO:0000256" key="4">
    <source>
        <dbReference type="ARBA" id="ARBA00023203"/>
    </source>
</evidence>
<evidence type="ECO:0000256" key="6">
    <source>
        <dbReference type="PIRNR" id="PIRNR016315"/>
    </source>
</evidence>
<gene>
    <name evidence="7" type="primary">ARPC3</name>
    <name evidence="7" type="ORF">SNEC2469_LOCUS26826</name>
</gene>
<dbReference type="GO" id="GO:0030833">
    <property type="term" value="P:regulation of actin filament polymerization"/>
    <property type="evidence" value="ECO:0007669"/>
    <property type="project" value="InterPro"/>
</dbReference>
<dbReference type="InterPro" id="IPR036753">
    <property type="entry name" value="ARPC3_sf"/>
</dbReference>
<dbReference type="PIRSF" id="PIRSF016315">
    <property type="entry name" value="ARP2/3_P21-Arc"/>
    <property type="match status" value="1"/>
</dbReference>
<dbReference type="EMBL" id="CAJNJA010055419">
    <property type="protein sequence ID" value="CAE7855455.1"/>
    <property type="molecule type" value="Genomic_DNA"/>
</dbReference>
<keyword evidence="3 6" id="KW-0963">Cytoplasm</keyword>
<keyword evidence="4 6" id="KW-0009">Actin-binding</keyword>
<dbReference type="OrthoDB" id="200404at2759"/>
<dbReference type="Pfam" id="PF04062">
    <property type="entry name" value="P21-Arc"/>
    <property type="match status" value="1"/>
</dbReference>
<dbReference type="Proteomes" id="UP000601435">
    <property type="component" value="Unassembled WGS sequence"/>
</dbReference>
<evidence type="ECO:0000256" key="1">
    <source>
        <dbReference type="ARBA" id="ARBA00004245"/>
    </source>
</evidence>
<keyword evidence="8" id="KW-1185">Reference proteome</keyword>
<dbReference type="GO" id="GO:0034314">
    <property type="term" value="P:Arp2/3 complex-mediated actin nucleation"/>
    <property type="evidence" value="ECO:0007669"/>
    <property type="project" value="UniProtKB-UniRule"/>
</dbReference>
<evidence type="ECO:0000256" key="5">
    <source>
        <dbReference type="ARBA" id="ARBA00023212"/>
    </source>
</evidence>
<dbReference type="Gene3D" id="1.10.1760.10">
    <property type="entry name" value="Actin-related protein 2/3 complex subunit 3"/>
    <property type="match status" value="1"/>
</dbReference>
<dbReference type="AlphaFoldDB" id="A0A813A921"/>
<dbReference type="PANTHER" id="PTHR12391">
    <property type="entry name" value="ARP2/3 COMPLEX 21 KD SUBUNIT"/>
    <property type="match status" value="1"/>
</dbReference>
<comment type="caution">
    <text evidence="7">The sequence shown here is derived from an EMBL/GenBank/DDBJ whole genome shotgun (WGS) entry which is preliminary data.</text>
</comment>
<dbReference type="GO" id="GO:0005885">
    <property type="term" value="C:Arp2/3 protein complex"/>
    <property type="evidence" value="ECO:0007669"/>
    <property type="project" value="UniProtKB-UniRule"/>
</dbReference>
<evidence type="ECO:0000313" key="8">
    <source>
        <dbReference type="Proteomes" id="UP000601435"/>
    </source>
</evidence>
<evidence type="ECO:0000256" key="2">
    <source>
        <dbReference type="ARBA" id="ARBA00010856"/>
    </source>
</evidence>
<comment type="function">
    <text evidence="6">Functions as component of the Arp2/3 complex which is involved in regulation of actin polymerization and together with an activating nucleation-promoting factor (NPF) mediates the formation of branched actin networks.</text>
</comment>
<dbReference type="InterPro" id="IPR007204">
    <property type="entry name" value="ARPC3"/>
</dbReference>
<dbReference type="SUPFAM" id="SSF69060">
    <property type="entry name" value="Arp2/3 complex 21 kDa subunit ARPC3"/>
    <property type="match status" value="1"/>
</dbReference>
<protein>
    <recommendedName>
        <fullName evidence="6">Actin-related protein 2/3 complex subunit 3</fullName>
    </recommendedName>
</protein>
<accession>A0A813A921</accession>
<evidence type="ECO:0000256" key="3">
    <source>
        <dbReference type="ARBA" id="ARBA00022490"/>
    </source>
</evidence>
<sequence length="177" mass="19565">MPVYHSRHNGSNAVSVCGCPLVPLKTARFKGPAPTPASLGLTDEFVDLVDEALRSFRWNILFKNFEVLGDADRVLVYLTLWIQKCLSVASQAGSAEDAARQLEVVAASELPGPGDAGFILGSWFKAGPPQDCQMAKAYLKQLRQETASRLLPVFYADGQPNKWWFQFSKKKFMNIAL</sequence>
<organism evidence="7 8">
    <name type="scientific">Symbiodinium necroappetens</name>
    <dbReference type="NCBI Taxonomy" id="1628268"/>
    <lineage>
        <taxon>Eukaryota</taxon>
        <taxon>Sar</taxon>
        <taxon>Alveolata</taxon>
        <taxon>Dinophyceae</taxon>
        <taxon>Suessiales</taxon>
        <taxon>Symbiodiniaceae</taxon>
        <taxon>Symbiodinium</taxon>
    </lineage>
</organism>